<dbReference type="InterPro" id="IPR045087">
    <property type="entry name" value="Cu-oxidase_fam"/>
</dbReference>
<dbReference type="GO" id="GO:0005507">
    <property type="term" value="F:copper ion binding"/>
    <property type="evidence" value="ECO:0007669"/>
    <property type="project" value="InterPro"/>
</dbReference>
<feature type="chain" id="PRO_5042902872" description="Plastocyanin-like domain-containing protein" evidence="3">
    <location>
        <begin position="16"/>
        <end position="322"/>
    </location>
</feature>
<comment type="similarity">
    <text evidence="1">Belongs to the multicopper oxidase family.</text>
</comment>
<gene>
    <name evidence="6" type="ORF">LTR62_006175</name>
</gene>
<protein>
    <recommendedName>
        <fullName evidence="8">Plastocyanin-like domain-containing protein</fullName>
    </recommendedName>
</protein>
<dbReference type="Pfam" id="PF00394">
    <property type="entry name" value="Cu-oxidase"/>
    <property type="match status" value="1"/>
</dbReference>
<dbReference type="InterPro" id="IPR001117">
    <property type="entry name" value="Cu-oxidase_2nd"/>
</dbReference>
<dbReference type="Proteomes" id="UP001310890">
    <property type="component" value="Unassembled WGS sequence"/>
</dbReference>
<evidence type="ECO:0008006" key="8">
    <source>
        <dbReference type="Google" id="ProtNLM"/>
    </source>
</evidence>
<feature type="signal peptide" evidence="3">
    <location>
        <begin position="1"/>
        <end position="15"/>
    </location>
</feature>
<dbReference type="PANTHER" id="PTHR11709:SF502">
    <property type="entry name" value="MULTICOPPER OXIDASE"/>
    <property type="match status" value="1"/>
</dbReference>
<dbReference type="SUPFAM" id="SSF49503">
    <property type="entry name" value="Cupredoxins"/>
    <property type="match status" value="2"/>
</dbReference>
<evidence type="ECO:0000256" key="3">
    <source>
        <dbReference type="SAM" id="SignalP"/>
    </source>
</evidence>
<reference evidence="6" key="1">
    <citation type="submission" date="2023-08" db="EMBL/GenBank/DDBJ databases">
        <title>Black Yeasts Isolated from many extreme environments.</title>
        <authorList>
            <person name="Coleine C."/>
            <person name="Stajich J.E."/>
            <person name="Selbmann L."/>
        </authorList>
    </citation>
    <scope>NUCLEOTIDE SEQUENCE</scope>
    <source>
        <strain evidence="6">CCFEE 5401</strain>
    </source>
</reference>
<evidence type="ECO:0000256" key="2">
    <source>
        <dbReference type="ARBA" id="ARBA00023008"/>
    </source>
</evidence>
<dbReference type="InterPro" id="IPR008972">
    <property type="entry name" value="Cupredoxin"/>
</dbReference>
<dbReference type="PANTHER" id="PTHR11709">
    <property type="entry name" value="MULTI-COPPER OXIDASE"/>
    <property type="match status" value="1"/>
</dbReference>
<evidence type="ECO:0000256" key="1">
    <source>
        <dbReference type="ARBA" id="ARBA00010609"/>
    </source>
</evidence>
<evidence type="ECO:0000259" key="5">
    <source>
        <dbReference type="Pfam" id="PF07732"/>
    </source>
</evidence>
<keyword evidence="3" id="KW-0732">Signal</keyword>
<comment type="caution">
    <text evidence="6">The sequence shown here is derived from an EMBL/GenBank/DDBJ whole genome shotgun (WGS) entry which is preliminary data.</text>
</comment>
<feature type="domain" description="Plastocyanin-like" evidence="4">
    <location>
        <begin position="188"/>
        <end position="316"/>
    </location>
</feature>
<dbReference type="Pfam" id="PF07732">
    <property type="entry name" value="Cu-oxidase_3"/>
    <property type="match status" value="1"/>
</dbReference>
<sequence>MAATLLSCLNLCSSALPCQSNLGSLNTPRLPPYINGPHPGGSLTPWGPRNASSCIPYDISAIPNTGVTRRYAWTVTNTTLSPDGVELSMLVVNGVFPGETIEANWGEWIEVAVTNGLEDWDTLHGRHTRGNAMSYCLSKTFTYRIRAELCETSWWHGHYSAQYVNGISGAIFIHGPSSDKSYDIDVEPVLLTDWFHDFYDNLIIDVFYATETGIPHFPPMANNMLINGKNNYPCANATGGHTCTPNAGLASFKFESGKKHRLRLINHAAEALVFFSIDGYEMTVIANDFVSVVPHQTDLVQTGVGQRTDVIVTGRNNSKESV</sequence>
<dbReference type="AlphaFoldDB" id="A0AAN7TC07"/>
<proteinExistence type="inferred from homology"/>
<feature type="domain" description="Plastocyanin-like" evidence="5">
    <location>
        <begin position="75"/>
        <end position="177"/>
    </location>
</feature>
<accession>A0AAN7TC07</accession>
<dbReference type="Gene3D" id="2.60.40.420">
    <property type="entry name" value="Cupredoxins - blue copper proteins"/>
    <property type="match status" value="2"/>
</dbReference>
<organism evidence="6 7">
    <name type="scientific">Meristemomyces frigidus</name>
    <dbReference type="NCBI Taxonomy" id="1508187"/>
    <lineage>
        <taxon>Eukaryota</taxon>
        <taxon>Fungi</taxon>
        <taxon>Dikarya</taxon>
        <taxon>Ascomycota</taxon>
        <taxon>Pezizomycotina</taxon>
        <taxon>Dothideomycetes</taxon>
        <taxon>Dothideomycetidae</taxon>
        <taxon>Mycosphaerellales</taxon>
        <taxon>Teratosphaeriaceae</taxon>
        <taxon>Meristemomyces</taxon>
    </lineage>
</organism>
<dbReference type="GO" id="GO:0016491">
    <property type="term" value="F:oxidoreductase activity"/>
    <property type="evidence" value="ECO:0007669"/>
    <property type="project" value="TreeGrafter"/>
</dbReference>
<evidence type="ECO:0000313" key="6">
    <source>
        <dbReference type="EMBL" id="KAK5110179.1"/>
    </source>
</evidence>
<dbReference type="EMBL" id="JAVRRL010000052">
    <property type="protein sequence ID" value="KAK5110179.1"/>
    <property type="molecule type" value="Genomic_DNA"/>
</dbReference>
<evidence type="ECO:0000259" key="4">
    <source>
        <dbReference type="Pfam" id="PF00394"/>
    </source>
</evidence>
<dbReference type="InterPro" id="IPR011707">
    <property type="entry name" value="Cu-oxidase-like_N"/>
</dbReference>
<keyword evidence="2" id="KW-0186">Copper</keyword>
<evidence type="ECO:0000313" key="7">
    <source>
        <dbReference type="Proteomes" id="UP001310890"/>
    </source>
</evidence>
<name>A0AAN7TC07_9PEZI</name>